<gene>
    <name evidence="1" type="ORF">Sjap_008049</name>
</gene>
<protein>
    <submittedName>
        <fullName evidence="1">Uncharacterized protein</fullName>
    </submittedName>
</protein>
<dbReference type="Proteomes" id="UP001417504">
    <property type="component" value="Unassembled WGS sequence"/>
</dbReference>
<dbReference type="EMBL" id="JBBNAE010000003">
    <property type="protein sequence ID" value="KAK9137455.1"/>
    <property type="molecule type" value="Genomic_DNA"/>
</dbReference>
<evidence type="ECO:0000313" key="1">
    <source>
        <dbReference type="EMBL" id="KAK9137455.1"/>
    </source>
</evidence>
<name>A0AAP0PE84_9MAGN</name>
<dbReference type="AlphaFoldDB" id="A0AAP0PE84"/>
<sequence length="103" mass="11561">MRAPKELTPVFIHCCINIASKLPPLFGFSIFLFSLLSPPLSSHCLPLQPLRTHFHAIRCTLAPFTTFEKVWLVWRQTTASVPVIPHILAEHALTQASQAMNSQ</sequence>
<comment type="caution">
    <text evidence="1">The sequence shown here is derived from an EMBL/GenBank/DDBJ whole genome shotgun (WGS) entry which is preliminary data.</text>
</comment>
<proteinExistence type="predicted"/>
<accession>A0AAP0PE84</accession>
<keyword evidence="2" id="KW-1185">Reference proteome</keyword>
<evidence type="ECO:0000313" key="2">
    <source>
        <dbReference type="Proteomes" id="UP001417504"/>
    </source>
</evidence>
<organism evidence="1 2">
    <name type="scientific">Stephania japonica</name>
    <dbReference type="NCBI Taxonomy" id="461633"/>
    <lineage>
        <taxon>Eukaryota</taxon>
        <taxon>Viridiplantae</taxon>
        <taxon>Streptophyta</taxon>
        <taxon>Embryophyta</taxon>
        <taxon>Tracheophyta</taxon>
        <taxon>Spermatophyta</taxon>
        <taxon>Magnoliopsida</taxon>
        <taxon>Ranunculales</taxon>
        <taxon>Menispermaceae</taxon>
        <taxon>Menispermoideae</taxon>
        <taxon>Cissampelideae</taxon>
        <taxon>Stephania</taxon>
    </lineage>
</organism>
<reference evidence="1 2" key="1">
    <citation type="submission" date="2024-01" db="EMBL/GenBank/DDBJ databases">
        <title>Genome assemblies of Stephania.</title>
        <authorList>
            <person name="Yang L."/>
        </authorList>
    </citation>
    <scope>NUCLEOTIDE SEQUENCE [LARGE SCALE GENOMIC DNA]</scope>
    <source>
        <strain evidence="1">QJT</strain>
        <tissue evidence="1">Leaf</tissue>
    </source>
</reference>